<protein>
    <submittedName>
        <fullName evidence="4">Uncharacterized protein</fullName>
    </submittedName>
</protein>
<feature type="compositionally biased region" description="Basic and acidic residues" evidence="2">
    <location>
        <begin position="224"/>
        <end position="257"/>
    </location>
</feature>
<feature type="compositionally biased region" description="Low complexity" evidence="2">
    <location>
        <begin position="98"/>
        <end position="111"/>
    </location>
</feature>
<evidence type="ECO:0000256" key="3">
    <source>
        <dbReference type="SAM" id="Phobius"/>
    </source>
</evidence>
<keyword evidence="1" id="KW-0175">Coiled coil</keyword>
<feature type="region of interest" description="Disordered" evidence="2">
    <location>
        <begin position="166"/>
        <end position="185"/>
    </location>
</feature>
<keyword evidence="3" id="KW-1133">Transmembrane helix</keyword>
<organism evidence="4">
    <name type="scientific">Spirodela intermedia</name>
    <name type="common">Intermediate duckweed</name>
    <dbReference type="NCBI Taxonomy" id="51605"/>
    <lineage>
        <taxon>Eukaryota</taxon>
        <taxon>Viridiplantae</taxon>
        <taxon>Streptophyta</taxon>
        <taxon>Embryophyta</taxon>
        <taxon>Tracheophyta</taxon>
        <taxon>Spermatophyta</taxon>
        <taxon>Magnoliopsida</taxon>
        <taxon>Liliopsida</taxon>
        <taxon>Araceae</taxon>
        <taxon>Lemnoideae</taxon>
        <taxon>Spirodela</taxon>
    </lineage>
</organism>
<sequence length="878" mass="96422">MASSEVAEGGGGGAHGGFSEGGESDSLFEGMVLIDASDLLPASSSPPRSPLPLLATPPPSSPQAEGTGVAPPAASSSASISSSLPLDEDLFSDLTILSPSTPAQQPSLSLPPSDPPARYLQATPADLSPRPSGASPTPETPPLLVPSRQITRKKKKAIRIGYARDAAAGWPGSAGANPAVDDQVSELSVRTIRESYSFSTSQLESTSVLVPQPQSSTSPTTIEARSDVLVDRNSHPPEDSHDDETAGKDEEEEHKPTEPPPEQDDSEVDPVASMERKLDKVKARISGKLSVIKETIASLSEERKVLRRNRRSAADSVNAVSLKYKELERELEEACESLAAAEKEKDDQLSLLRRAEEDCDVVDLKMQEALEMQISTEEESVVLLEQFSENAVDSAEKITKNATENCSKEMEEWQLSIETLEARKLEMEIESHVVDEARSGLVNSIDQLTDGDQKEKEIELEELQALVRQKEAQIAENNAQILQVEERISKVVLEFQESQSTIIAKRRYLELALYESLGLAEQKSLRLKELAHVSVEEAKTCRDLVALRKSMSSYVLKSREDKTRLANTEEQKSEEVHMLRQQISTARSSLQELSSTRASIQEETTLLSQRIGFIDKRIPELEAEKKVAAAARNFKEAGRVAAEAKALSLEKESAQHEMDKGFKELERVEEEIRNIVTKIEESEELVSFKEKEAALAGWERLHLVAATARAEQSAALESGDSEEASILLAEAEAAESKARELQGRYGFELESLKGAPRSLLSITHDHQSLRSRGIIGEERLCRGGLQNMPVKAPAQTGYFFRLSKSFFSFLVVFFFVGFPGRRGDACEGMSSQGLTMEVPSSAGLPCKREKHLACIWHLMEQYLRSSSNSVKILRMKMT</sequence>
<feature type="region of interest" description="Disordered" evidence="2">
    <location>
        <begin position="197"/>
        <end position="273"/>
    </location>
</feature>
<dbReference type="AlphaFoldDB" id="A0A7I8JK02"/>
<feature type="region of interest" description="Disordered" evidence="2">
    <location>
        <begin position="1"/>
        <end position="25"/>
    </location>
</feature>
<keyword evidence="3" id="KW-0812">Transmembrane</keyword>
<feature type="compositionally biased region" description="Polar residues" evidence="2">
    <location>
        <begin position="197"/>
        <end position="223"/>
    </location>
</feature>
<feature type="coiled-coil region" evidence="1">
    <location>
        <begin position="403"/>
        <end position="487"/>
    </location>
</feature>
<dbReference type="Proteomes" id="UP001189122">
    <property type="component" value="Unassembled WGS sequence"/>
</dbReference>
<feature type="compositionally biased region" description="Pro residues" evidence="2">
    <location>
        <begin position="47"/>
        <end position="61"/>
    </location>
</feature>
<evidence type="ECO:0000256" key="2">
    <source>
        <dbReference type="SAM" id="MobiDB-lite"/>
    </source>
</evidence>
<gene>
    <name evidence="4" type="ORF">SI7747_14016805</name>
</gene>
<name>A0A7I8JK02_SPIIN</name>
<evidence type="ECO:0000313" key="4">
    <source>
        <dbReference type="EMBL" id="CAA2631157.1"/>
    </source>
</evidence>
<accession>A0A7I8JK02</accession>
<feature type="compositionally biased region" description="Gly residues" evidence="2">
    <location>
        <begin position="8"/>
        <end position="20"/>
    </location>
</feature>
<feature type="coiled-coil region" evidence="1">
    <location>
        <begin position="289"/>
        <end position="372"/>
    </location>
</feature>
<feature type="transmembrane region" description="Helical" evidence="3">
    <location>
        <begin position="798"/>
        <end position="818"/>
    </location>
</feature>
<evidence type="ECO:0000256" key="1">
    <source>
        <dbReference type="SAM" id="Coils"/>
    </source>
</evidence>
<feature type="compositionally biased region" description="Low complexity" evidence="2">
    <location>
        <begin position="70"/>
        <end position="83"/>
    </location>
</feature>
<dbReference type="PANTHER" id="PTHR38394:SF1">
    <property type="entry name" value="NEUROFILAMENT LIGHT PROTEIN"/>
    <property type="match status" value="1"/>
</dbReference>
<dbReference type="PANTHER" id="PTHR38394">
    <property type="entry name" value="NEUROFILAMENT LIGHT PROTEIN"/>
    <property type="match status" value="1"/>
</dbReference>
<keyword evidence="5" id="KW-1185">Reference proteome</keyword>
<proteinExistence type="predicted"/>
<keyword evidence="3" id="KW-0472">Membrane</keyword>
<feature type="coiled-coil region" evidence="1">
    <location>
        <begin position="651"/>
        <end position="685"/>
    </location>
</feature>
<dbReference type="EMBL" id="LR743601">
    <property type="protein sequence ID" value="CAA2631157.1"/>
    <property type="molecule type" value="Genomic_DNA"/>
</dbReference>
<evidence type="ECO:0000313" key="5">
    <source>
        <dbReference type="Proteomes" id="UP001189122"/>
    </source>
</evidence>
<dbReference type="EMBL" id="CACRZD030000014">
    <property type="protein sequence ID" value="CAA6670400.1"/>
    <property type="molecule type" value="Genomic_DNA"/>
</dbReference>
<feature type="region of interest" description="Disordered" evidence="2">
    <location>
        <begin position="39"/>
        <end position="157"/>
    </location>
</feature>
<reference evidence="4 5" key="1">
    <citation type="submission" date="2019-12" db="EMBL/GenBank/DDBJ databases">
        <authorList>
            <person name="Scholz U."/>
            <person name="Mascher M."/>
            <person name="Fiebig A."/>
        </authorList>
    </citation>
    <scope>NUCLEOTIDE SEQUENCE</scope>
</reference>